<reference evidence="1" key="1">
    <citation type="submission" date="2020-08" db="EMBL/GenBank/DDBJ databases">
        <title>Multicomponent nature underlies the extraordinary mechanical properties of spider dragline silk.</title>
        <authorList>
            <person name="Kono N."/>
            <person name="Nakamura H."/>
            <person name="Mori M."/>
            <person name="Yoshida Y."/>
            <person name="Ohtoshi R."/>
            <person name="Malay A.D."/>
            <person name="Moran D.A.P."/>
            <person name="Tomita M."/>
            <person name="Numata K."/>
            <person name="Arakawa K."/>
        </authorList>
    </citation>
    <scope>NUCLEOTIDE SEQUENCE</scope>
</reference>
<proteinExistence type="predicted"/>
<dbReference type="Proteomes" id="UP000886998">
    <property type="component" value="Unassembled WGS sequence"/>
</dbReference>
<sequence length="97" mass="11328">MFRKLKWTLMRNCLRPFMWSVLFTWIKVPLSKGMLKESMNLERVDEVTSQFILQQDKATGTNLVSKEAPSFVAHHRFSARSSKSINLVTLLQTKIQK</sequence>
<organism evidence="1 2">
    <name type="scientific">Trichonephila inaurata madagascariensis</name>
    <dbReference type="NCBI Taxonomy" id="2747483"/>
    <lineage>
        <taxon>Eukaryota</taxon>
        <taxon>Metazoa</taxon>
        <taxon>Ecdysozoa</taxon>
        <taxon>Arthropoda</taxon>
        <taxon>Chelicerata</taxon>
        <taxon>Arachnida</taxon>
        <taxon>Araneae</taxon>
        <taxon>Araneomorphae</taxon>
        <taxon>Entelegynae</taxon>
        <taxon>Araneoidea</taxon>
        <taxon>Nephilidae</taxon>
        <taxon>Trichonephila</taxon>
        <taxon>Trichonephila inaurata</taxon>
    </lineage>
</organism>
<keyword evidence="2" id="KW-1185">Reference proteome</keyword>
<accession>A0A8X6WQW3</accession>
<protein>
    <submittedName>
        <fullName evidence="1">Uncharacterized protein</fullName>
    </submittedName>
</protein>
<evidence type="ECO:0000313" key="1">
    <source>
        <dbReference type="EMBL" id="GFY39772.1"/>
    </source>
</evidence>
<dbReference type="AlphaFoldDB" id="A0A8X6WQW3"/>
<evidence type="ECO:0000313" key="2">
    <source>
        <dbReference type="Proteomes" id="UP000886998"/>
    </source>
</evidence>
<dbReference type="EMBL" id="BMAV01001528">
    <property type="protein sequence ID" value="GFY39772.1"/>
    <property type="molecule type" value="Genomic_DNA"/>
</dbReference>
<comment type="caution">
    <text evidence="1">The sequence shown here is derived from an EMBL/GenBank/DDBJ whole genome shotgun (WGS) entry which is preliminary data.</text>
</comment>
<name>A0A8X6WQW3_9ARAC</name>
<gene>
    <name evidence="1" type="ORF">TNIN_329181</name>
</gene>